<feature type="compositionally biased region" description="Pro residues" evidence="6">
    <location>
        <begin position="1178"/>
        <end position="1240"/>
    </location>
</feature>
<evidence type="ECO:0000313" key="8">
    <source>
        <dbReference type="EMBL" id="KAG2501727.1"/>
    </source>
</evidence>
<sequence>MGKGVEQPLVEHGSIAASARLNPTTRELIQQLKQLEASRLSPQSFRNYGCGAGGTSASGAGAAPSNRLIVNFAALETTVRSKVPPLLYQYFQEKVLQSSGVKVVSFENAQVLTEVRKLLLQQPDLLNLIEDVPGYTPPKVDPLAGLAAAAAGAAAGSSSSTSGGGGGGARLRRLMADGALGDALDPQQWPYPIVQAKAAWNVSEGVPEVVVAVVDTGCDLNHPDLQGNLWTNQGEIPGNGIDDDGNGYVDDVHGYDFAGDCESDFPAYGCGPRPDPQDVHSHGSHCAGIVAAVRGNGVGIAGVAPNVKVMCLKVVSPMGAFYTGHILKAYDYALTMGAHVVSCSFGPREPNLSPPDYAASDRDEQESNLYAAALQPMVDRNMLIVAAAGNENTNLDQLLPLNRSYNPCSMAQRFSGNMLCVMATNEEDVRWSEVANNRPIGSNFGLASVDVGAPGRNITSTVPQLQVNNYARWDRKTGSSMATPLVAGVAALVASVMGQGGGGHYWGREARQILIESGDARPIPVRTGRRVNALAAVRAATSRLSGVNALVQQAGFDASQQSVLAPGFNETYYPAALGLGDRNDWELQAALDESSRRGVSRLEGYKRGVGSLLVVRASLHLPLAGMYTMQITTRANASDLAVLVGQNLLTNLTRRQLLHSTGGWYAFELRYRHPRDVVDIQLAPPGSSAPAYLPAFFVSSAVPPRSFHYAPEIALYSGFQVLTRPAPEGNLTTAAILGGPEPLIAPSPPPPFPPSTPPAPPLSRTPSPPPPPSFPEAPSDPGTRMPTRLELDQPYNFSSAVDDLSFPGATDLRAALYRGLASPPRLVVGMAHTQLRAPEVPMQFRLTCSLCALYVNGLRVVDVFDPARTASPNAASGAVSTRLSSCITFSAAYQVHDLVLRFAADTNNAPLQLGWIPCTANPNSPAVTVTTHTVNNLLWKPQSGVAAYVPGMQCDVWPDSKFRDDSSPPYPFTAPPLYKFRIPAALAQTQNGVRRLYRNARSNPTMYNAINATGCSADEVSSPGCTAAAAFYLKDTISFWPNSSAIAGTPLETVYMRCYTYVNRGFRTGAMQALGSASNTIFVYTASQMVFKSDQADTAASWFQASVAPNATLLPPDTYQLLAIEWRGLGAAAGVGIVDGTNNTDLFMLDMRNTLLPIPIVAARAPSTVRGSFDSAPPDLPPSPPPPEPSPPPPPEPSPPPPPSPAPGTPPPSPAAATGPPQPAPAAALPPSPSYPPTPSGPLGSYGGRRMALDRVPGATTSDLRRPTSTVDGGLAAGRVRPTAAAARQLLQARVSGAGYRPEALGASAYAIDQVSRAPGLVATVYNYSAAALYEREPYLASMVLNDIEGEGTRVWAKRSSVDAGLSGAIGSRADVQLVEVRSGRNRRSQPVPRYLVARGFIRPPPLPPSQQQQAAVAGMVTYHLRVRDLSAQAVSIVLGSITVRNAADFPATASVETRVAITVPAAAAAAGYLPAAVMLRSNRTDAAGVYDVAFVDPVTRRETPVSGSMWYAPVDSA</sequence>
<dbReference type="EMBL" id="JAEHOE010000001">
    <property type="protein sequence ID" value="KAG2501727.1"/>
    <property type="molecule type" value="Genomic_DNA"/>
</dbReference>
<keyword evidence="2 5" id="KW-0645">Protease</keyword>
<dbReference type="PROSITE" id="PS00137">
    <property type="entry name" value="SUBTILASE_HIS"/>
    <property type="match status" value="1"/>
</dbReference>
<dbReference type="GO" id="GO:0006508">
    <property type="term" value="P:proteolysis"/>
    <property type="evidence" value="ECO:0007669"/>
    <property type="project" value="UniProtKB-KW"/>
</dbReference>
<dbReference type="InterPro" id="IPR015500">
    <property type="entry name" value="Peptidase_S8_subtilisin-rel"/>
</dbReference>
<feature type="active site" description="Charge relay system" evidence="5">
    <location>
        <position position="282"/>
    </location>
</feature>
<evidence type="ECO:0000256" key="1">
    <source>
        <dbReference type="ARBA" id="ARBA00011073"/>
    </source>
</evidence>
<feature type="domain" description="Peptidase S8/S53" evidence="7">
    <location>
        <begin position="208"/>
        <end position="518"/>
    </location>
</feature>
<evidence type="ECO:0000259" key="7">
    <source>
        <dbReference type="Pfam" id="PF00082"/>
    </source>
</evidence>
<evidence type="ECO:0000313" key="9">
    <source>
        <dbReference type="Proteomes" id="UP000612055"/>
    </source>
</evidence>
<dbReference type="OrthoDB" id="5139247at2759"/>
<comment type="similarity">
    <text evidence="1 5">Belongs to the peptidase S8 family.</text>
</comment>
<keyword evidence="3 5" id="KW-0378">Hydrolase</keyword>
<feature type="active site" description="Charge relay system" evidence="5">
    <location>
        <position position="215"/>
    </location>
</feature>
<dbReference type="Gene3D" id="3.40.50.200">
    <property type="entry name" value="Peptidase S8/S53 domain"/>
    <property type="match status" value="1"/>
</dbReference>
<keyword evidence="9" id="KW-1185">Reference proteome</keyword>
<dbReference type="PANTHER" id="PTHR43399:SF4">
    <property type="entry name" value="CELL WALL-ASSOCIATED PROTEASE"/>
    <property type="match status" value="1"/>
</dbReference>
<dbReference type="CDD" id="cd07473">
    <property type="entry name" value="Peptidases_S8_Subtilisin_like"/>
    <property type="match status" value="1"/>
</dbReference>
<dbReference type="InterPro" id="IPR034204">
    <property type="entry name" value="PfSUB1-like_cat_dom"/>
</dbReference>
<keyword evidence="4 5" id="KW-0720">Serine protease</keyword>
<dbReference type="InterPro" id="IPR036852">
    <property type="entry name" value="Peptidase_S8/S53_dom_sf"/>
</dbReference>
<dbReference type="Proteomes" id="UP000612055">
    <property type="component" value="Unassembled WGS sequence"/>
</dbReference>
<dbReference type="PANTHER" id="PTHR43399">
    <property type="entry name" value="SUBTILISIN-RELATED"/>
    <property type="match status" value="1"/>
</dbReference>
<evidence type="ECO:0000256" key="6">
    <source>
        <dbReference type="SAM" id="MobiDB-lite"/>
    </source>
</evidence>
<comment type="caution">
    <text evidence="8">The sequence shown here is derived from an EMBL/GenBank/DDBJ whole genome shotgun (WGS) entry which is preliminary data.</text>
</comment>
<feature type="compositionally biased region" description="Pro residues" evidence="6">
    <location>
        <begin position="743"/>
        <end position="775"/>
    </location>
</feature>
<feature type="region of interest" description="Disordered" evidence="6">
    <location>
        <begin position="732"/>
        <end position="789"/>
    </location>
</feature>
<dbReference type="PRINTS" id="PR00723">
    <property type="entry name" value="SUBTILISIN"/>
</dbReference>
<dbReference type="PROSITE" id="PS00136">
    <property type="entry name" value="SUBTILASE_ASP"/>
    <property type="match status" value="1"/>
</dbReference>
<proteinExistence type="inferred from homology"/>
<protein>
    <recommendedName>
        <fullName evidence="7">Peptidase S8/S53 domain-containing protein</fullName>
    </recommendedName>
</protein>
<reference evidence="8" key="1">
    <citation type="journal article" date="2020" name="bioRxiv">
        <title>Comparative genomics of Chlamydomonas.</title>
        <authorList>
            <person name="Craig R.J."/>
            <person name="Hasan A.R."/>
            <person name="Ness R.W."/>
            <person name="Keightley P.D."/>
        </authorList>
    </citation>
    <scope>NUCLEOTIDE SEQUENCE</scope>
    <source>
        <strain evidence="8">CCAP 11/70</strain>
    </source>
</reference>
<gene>
    <name evidence="8" type="ORF">HYH03_000227</name>
</gene>
<dbReference type="InterPro" id="IPR000209">
    <property type="entry name" value="Peptidase_S8/S53_dom"/>
</dbReference>
<evidence type="ECO:0000256" key="4">
    <source>
        <dbReference type="ARBA" id="ARBA00022825"/>
    </source>
</evidence>
<accession>A0A835YH50</accession>
<evidence type="ECO:0000256" key="2">
    <source>
        <dbReference type="ARBA" id="ARBA00022670"/>
    </source>
</evidence>
<dbReference type="PROSITE" id="PS51892">
    <property type="entry name" value="SUBTILASE"/>
    <property type="match status" value="1"/>
</dbReference>
<dbReference type="GO" id="GO:0004252">
    <property type="term" value="F:serine-type endopeptidase activity"/>
    <property type="evidence" value="ECO:0007669"/>
    <property type="project" value="UniProtKB-UniRule"/>
</dbReference>
<name>A0A835YH50_9CHLO</name>
<evidence type="ECO:0000256" key="5">
    <source>
        <dbReference type="PROSITE-ProRule" id="PRU01240"/>
    </source>
</evidence>
<dbReference type="Pfam" id="PF00082">
    <property type="entry name" value="Peptidase_S8"/>
    <property type="match status" value="1"/>
</dbReference>
<organism evidence="8 9">
    <name type="scientific">Edaphochlamys debaryana</name>
    <dbReference type="NCBI Taxonomy" id="47281"/>
    <lineage>
        <taxon>Eukaryota</taxon>
        <taxon>Viridiplantae</taxon>
        <taxon>Chlorophyta</taxon>
        <taxon>core chlorophytes</taxon>
        <taxon>Chlorophyceae</taxon>
        <taxon>CS clade</taxon>
        <taxon>Chlamydomonadales</taxon>
        <taxon>Chlamydomonadales incertae sedis</taxon>
        <taxon>Edaphochlamys</taxon>
    </lineage>
</organism>
<dbReference type="InterPro" id="IPR051048">
    <property type="entry name" value="Peptidase_S8/S53_subtilisin"/>
</dbReference>
<feature type="region of interest" description="Disordered" evidence="6">
    <location>
        <begin position="1169"/>
        <end position="1251"/>
    </location>
</feature>
<dbReference type="InterPro" id="IPR023827">
    <property type="entry name" value="Peptidase_S8_Asp-AS"/>
</dbReference>
<dbReference type="SUPFAM" id="SSF52743">
    <property type="entry name" value="Subtilisin-like"/>
    <property type="match status" value="1"/>
</dbReference>
<evidence type="ECO:0000256" key="3">
    <source>
        <dbReference type="ARBA" id="ARBA00022801"/>
    </source>
</evidence>
<feature type="active site" description="Charge relay system" evidence="5">
    <location>
        <position position="480"/>
    </location>
</feature>
<dbReference type="InterPro" id="IPR022398">
    <property type="entry name" value="Peptidase_S8_His-AS"/>
</dbReference>